<organism evidence="2 3">
    <name type="scientific">Sorghum bicolor</name>
    <name type="common">Sorghum</name>
    <name type="synonym">Sorghum vulgare</name>
    <dbReference type="NCBI Taxonomy" id="4558"/>
    <lineage>
        <taxon>Eukaryota</taxon>
        <taxon>Viridiplantae</taxon>
        <taxon>Streptophyta</taxon>
        <taxon>Embryophyta</taxon>
        <taxon>Tracheophyta</taxon>
        <taxon>Spermatophyta</taxon>
        <taxon>Magnoliopsida</taxon>
        <taxon>Liliopsida</taxon>
        <taxon>Poales</taxon>
        <taxon>Poaceae</taxon>
        <taxon>PACMAD clade</taxon>
        <taxon>Panicoideae</taxon>
        <taxon>Andropogonodae</taxon>
        <taxon>Andropogoneae</taxon>
        <taxon>Sorghinae</taxon>
        <taxon>Sorghum</taxon>
    </lineage>
</organism>
<sequence>MGDAAMLKPRTTGWAAIVALVAKLLPRWPTIAASVVADKVDRLDWMDFWRATTLMRRRGYRRLAIRGCFVQKLQDACRRHSTARLLWLAGDDNVMFVSTNRGLFMVDLESMQFQKIFETSIVTSQCIHPFKNRYAQGTALANCSLGSISIS</sequence>
<protein>
    <submittedName>
        <fullName evidence="2">Uncharacterized protein</fullName>
    </submittedName>
</protein>
<dbReference type="EMBL" id="CM027684">
    <property type="protein sequence ID" value="KAG0528569.1"/>
    <property type="molecule type" value="Genomic_DNA"/>
</dbReference>
<proteinExistence type="predicted"/>
<dbReference type="PANTHER" id="PTHR33186">
    <property type="entry name" value="OS10G0136150 PROTEIN-RELATED"/>
    <property type="match status" value="1"/>
</dbReference>
<name>A0A921QUQ4_SORBI</name>
<dbReference type="PANTHER" id="PTHR33186:SF18">
    <property type="entry name" value="OS10G0136150 PROTEIN"/>
    <property type="match status" value="1"/>
</dbReference>
<keyword evidence="1" id="KW-0732">Signal</keyword>
<dbReference type="Proteomes" id="UP000807115">
    <property type="component" value="Chromosome 5"/>
</dbReference>
<evidence type="ECO:0000256" key="1">
    <source>
        <dbReference type="SAM" id="SignalP"/>
    </source>
</evidence>
<reference evidence="2" key="2">
    <citation type="submission" date="2020-10" db="EMBL/GenBank/DDBJ databases">
        <authorList>
            <person name="Cooper E.A."/>
            <person name="Brenton Z.W."/>
            <person name="Flinn B.S."/>
            <person name="Jenkins J."/>
            <person name="Shu S."/>
            <person name="Flowers D."/>
            <person name="Luo F."/>
            <person name="Wang Y."/>
            <person name="Xia P."/>
            <person name="Barry K."/>
            <person name="Daum C."/>
            <person name="Lipzen A."/>
            <person name="Yoshinaga Y."/>
            <person name="Schmutz J."/>
            <person name="Saski C."/>
            <person name="Vermerris W."/>
            <person name="Kresovich S."/>
        </authorList>
    </citation>
    <scope>NUCLEOTIDE SEQUENCE</scope>
</reference>
<dbReference type="AlphaFoldDB" id="A0A921QUQ4"/>
<accession>A0A921QUQ4</accession>
<comment type="caution">
    <text evidence="2">The sequence shown here is derived from an EMBL/GenBank/DDBJ whole genome shotgun (WGS) entry which is preliminary data.</text>
</comment>
<evidence type="ECO:0000313" key="2">
    <source>
        <dbReference type="EMBL" id="KAG0528569.1"/>
    </source>
</evidence>
<feature type="chain" id="PRO_5037456613" evidence="1">
    <location>
        <begin position="33"/>
        <end position="151"/>
    </location>
</feature>
<evidence type="ECO:0000313" key="3">
    <source>
        <dbReference type="Proteomes" id="UP000807115"/>
    </source>
</evidence>
<feature type="signal peptide" evidence="1">
    <location>
        <begin position="1"/>
        <end position="32"/>
    </location>
</feature>
<gene>
    <name evidence="2" type="ORF">BDA96_05G022900</name>
</gene>
<reference evidence="2" key="1">
    <citation type="journal article" date="2019" name="BMC Genomics">
        <title>A new reference genome for Sorghum bicolor reveals high levels of sequence similarity between sweet and grain genotypes: implications for the genetics of sugar metabolism.</title>
        <authorList>
            <person name="Cooper E.A."/>
            <person name="Brenton Z.W."/>
            <person name="Flinn B.S."/>
            <person name="Jenkins J."/>
            <person name="Shu S."/>
            <person name="Flowers D."/>
            <person name="Luo F."/>
            <person name="Wang Y."/>
            <person name="Xia P."/>
            <person name="Barry K."/>
            <person name="Daum C."/>
            <person name="Lipzen A."/>
            <person name="Yoshinaga Y."/>
            <person name="Schmutz J."/>
            <person name="Saski C."/>
            <person name="Vermerris W."/>
            <person name="Kresovich S."/>
        </authorList>
    </citation>
    <scope>NUCLEOTIDE SEQUENCE</scope>
</reference>